<feature type="domain" description="Restriction endonuclease type IV Mrr" evidence="1">
    <location>
        <begin position="20"/>
        <end position="89"/>
    </location>
</feature>
<keyword evidence="2" id="KW-0378">Hydrolase</keyword>
<evidence type="ECO:0000259" key="1">
    <source>
        <dbReference type="Pfam" id="PF04471"/>
    </source>
</evidence>
<dbReference type="EMBL" id="JAMYEC010000010">
    <property type="protein sequence ID" value="MDX2336101.1"/>
    <property type="molecule type" value="Genomic_DNA"/>
</dbReference>
<reference evidence="2 3" key="1">
    <citation type="journal article" date="2023" name="FEMS Microbes">
        <title>Whole genomes of deep-sea sponge-associated bacteria exhibit high novel natural product potential.</title>
        <authorList>
            <person name="Hesketh-Best P.J."/>
            <person name="January G.G."/>
            <person name="Koch M.J."/>
            <person name="Warburton P.J."/>
            <person name="Howell K.L."/>
            <person name="Upton M."/>
        </authorList>
    </citation>
    <scope>NUCLEOTIDE SEQUENCE [LARGE SCALE GENOMIC DNA]</scope>
    <source>
        <strain evidence="2 3">PC206-O</strain>
    </source>
</reference>
<feature type="non-terminal residue" evidence="2">
    <location>
        <position position="96"/>
    </location>
</feature>
<accession>A0ABU4KSV0</accession>
<proteinExistence type="predicted"/>
<gene>
    <name evidence="2" type="ORF">NJD11_14265</name>
</gene>
<dbReference type="Proteomes" id="UP001272940">
    <property type="component" value="Unassembled WGS sequence"/>
</dbReference>
<keyword evidence="2" id="KW-0540">Nuclease</keyword>
<protein>
    <submittedName>
        <fullName evidence="2">Restriction endonuclease</fullName>
    </submittedName>
</protein>
<dbReference type="Pfam" id="PF04471">
    <property type="entry name" value="Mrr_cat"/>
    <property type="match status" value="1"/>
</dbReference>
<dbReference type="GO" id="GO:0004519">
    <property type="term" value="F:endonuclease activity"/>
    <property type="evidence" value="ECO:0007669"/>
    <property type="project" value="UniProtKB-KW"/>
</dbReference>
<dbReference type="InterPro" id="IPR007560">
    <property type="entry name" value="Restrct_endonuc_IV_Mrr"/>
</dbReference>
<keyword evidence="3" id="KW-1185">Reference proteome</keyword>
<keyword evidence="2" id="KW-0255">Endonuclease</keyword>
<name>A0ABU4KSV0_BREVE</name>
<organism evidence="2 3">
    <name type="scientific">Brevundimonas vesicularis</name>
    <name type="common">Pseudomonas vesicularis</name>
    <dbReference type="NCBI Taxonomy" id="41276"/>
    <lineage>
        <taxon>Bacteria</taxon>
        <taxon>Pseudomonadati</taxon>
        <taxon>Pseudomonadota</taxon>
        <taxon>Alphaproteobacteria</taxon>
        <taxon>Caulobacterales</taxon>
        <taxon>Caulobacteraceae</taxon>
        <taxon>Brevundimonas</taxon>
    </lineage>
</organism>
<evidence type="ECO:0000313" key="3">
    <source>
        <dbReference type="Proteomes" id="UP001272940"/>
    </source>
</evidence>
<sequence length="96" mass="10345">MPAPSVERALQLIDELELSREMSPEDVERSVHAILTVAGYAVSAPSPRAPDMGIDMELQGLIDGKAERVGIEVKSHRGTVSGQTIYKAMNARRDAG</sequence>
<evidence type="ECO:0000313" key="2">
    <source>
        <dbReference type="EMBL" id="MDX2336101.1"/>
    </source>
</evidence>
<comment type="caution">
    <text evidence="2">The sequence shown here is derived from an EMBL/GenBank/DDBJ whole genome shotgun (WGS) entry which is preliminary data.</text>
</comment>
<dbReference type="RefSeq" id="WP_319078753.1">
    <property type="nucleotide sequence ID" value="NZ_JAMYEC010000010.1"/>
</dbReference>